<dbReference type="KEGG" id="ccar:122146014"/>
<sequence>MWHCAKYGTYTVMDLRTNRIIDIQSNEVGNSQRMEKEGLQLEQRGLRVQKIVTDRLPAVMKFLRDSRPGVVRKFDVWHITNGVAKKMDSLAKLKSCREVGAWKKSIVNHLYWCSESSSTGSEIVAKWKSVANNMQNIHEHDREFPKCLQQPLVGDQARKWLKPTACEQLSGVILAPKLLRDLENLSGDYQSSSSFVIRFVPKSVEFSYVGMFSSAIIALDKFLITTGSHALQ</sequence>
<organism evidence="1">
    <name type="scientific">Cyprinus carpio</name>
    <name type="common">Common carp</name>
    <dbReference type="NCBI Taxonomy" id="7962"/>
    <lineage>
        <taxon>Eukaryota</taxon>
        <taxon>Metazoa</taxon>
        <taxon>Chordata</taxon>
        <taxon>Craniata</taxon>
        <taxon>Vertebrata</taxon>
        <taxon>Euteleostomi</taxon>
        <taxon>Actinopterygii</taxon>
        <taxon>Neopterygii</taxon>
        <taxon>Teleostei</taxon>
        <taxon>Ostariophysi</taxon>
        <taxon>Cypriniformes</taxon>
        <taxon>Cyprinidae</taxon>
        <taxon>Cyprininae</taxon>
        <taxon>Cyprinus</taxon>
    </lineage>
</organism>
<dbReference type="AlphaFoldDB" id="A0A9R0B1U8"/>
<evidence type="ECO:0000313" key="1">
    <source>
        <dbReference type="RefSeq" id="XP_042618983.1"/>
    </source>
</evidence>
<dbReference type="Proteomes" id="UP001155660">
    <property type="component" value="Chromosome A8"/>
</dbReference>
<accession>A0A9R0B1U8</accession>
<proteinExistence type="predicted"/>
<dbReference type="PANTHER" id="PTHR31751:SF44">
    <property type="entry name" value="SI:CH211-211K8.4-RELATED"/>
    <property type="match status" value="1"/>
</dbReference>
<dbReference type="PANTHER" id="PTHR31751">
    <property type="entry name" value="SI:CH211-108C17.2-RELATED-RELATED"/>
    <property type="match status" value="1"/>
</dbReference>
<dbReference type="OrthoDB" id="5814287at2759"/>
<protein>
    <submittedName>
        <fullName evidence="1">Uncharacterized protein LOC122146014 isoform X1</fullName>
    </submittedName>
</protein>
<reference evidence="1" key="1">
    <citation type="submission" date="2025-08" db="UniProtKB">
        <authorList>
            <consortium name="RefSeq"/>
        </authorList>
    </citation>
    <scope>IDENTIFICATION</scope>
    <source>
        <tissue evidence="1">Muscle</tissue>
    </source>
</reference>
<gene>
    <name evidence="1" type="primary">LOC122146014</name>
</gene>
<name>A0A9R0B1U8_CYPCA</name>
<dbReference type="RefSeq" id="XP_042618983.1">
    <property type="nucleotide sequence ID" value="XM_042763049.1"/>
</dbReference>
<dbReference type="GeneID" id="122146014"/>